<dbReference type="EMBL" id="BK032643">
    <property type="protein sequence ID" value="DAF52833.1"/>
    <property type="molecule type" value="Genomic_DNA"/>
</dbReference>
<reference evidence="1" key="1">
    <citation type="journal article" date="2021" name="Proc. Natl. Acad. Sci. U.S.A.">
        <title>A Catalog of Tens of Thousands of Viruses from Human Metagenomes Reveals Hidden Associations with Chronic Diseases.</title>
        <authorList>
            <person name="Tisza M.J."/>
            <person name="Buck C.B."/>
        </authorList>
    </citation>
    <scope>NUCLEOTIDE SEQUENCE</scope>
    <source>
        <strain evidence="1">Cty4e12</strain>
    </source>
</reference>
<dbReference type="InterPro" id="IPR025586">
    <property type="entry name" value="PcfJ"/>
</dbReference>
<accession>A0A8S5SPB0</accession>
<dbReference type="Pfam" id="PF14284">
    <property type="entry name" value="PcfJ"/>
    <property type="match status" value="1"/>
</dbReference>
<sequence>MFDSVILEAPYGAEYTTICHLDCGFTFGGSWQRKYSYHNGYVTGAKYYTCPNCHLSSNPYDHKICYSINDEKVYPVTAYVEVINYKYFLDLKIRYQGIQLFFDGRKNDHGMCTETLRFDFKKRKATYIDRFRVRHELTVDYIRENEIMPVLKFFGDSYAMTDFNRKFLNKTFKALRVMFEKRLKETYGYGAKDIYVSPSATEENGYHFTMLLNMILKLSAPDMPGIVSLMRQYVYWTNAYRLYRYTHIPFEEDVLTATRKGMNFQAALRQSYKSPNSRALRKCMVDDPLSVYMSDILNLFSDENCRRTILTLQRSYESACPYTGKLHNANDFRKAMKLNIPHSRDMWQKLIERFDEPAILRWLLGEDIRDIADCVDMYVKLGPKYQDVLWEKRFKLKQFHDELINLFNKQEYGDVILPAQPQLQADVNGMHFMVPKTAADLMTVGKQLKNCVGSYRGRVMQGQTAIVVVTDDDMNPVACLELATGKKIRKGQPKFNHLVQAKLFANTQLKQNNKIHSTVMQWANQLQIEPHTIDVDATVV</sequence>
<evidence type="ECO:0000313" key="1">
    <source>
        <dbReference type="EMBL" id="DAF52833.1"/>
    </source>
</evidence>
<organism evidence="1">
    <name type="scientific">Myoviridae sp. cty4e12</name>
    <dbReference type="NCBI Taxonomy" id="2827718"/>
    <lineage>
        <taxon>Viruses</taxon>
        <taxon>Duplodnaviria</taxon>
        <taxon>Heunggongvirae</taxon>
        <taxon>Uroviricota</taxon>
        <taxon>Caudoviricetes</taxon>
    </lineage>
</organism>
<proteinExistence type="predicted"/>
<name>A0A8S5SPB0_9CAUD</name>
<protein>
    <submittedName>
        <fullName evidence="1">PcfJ like protein</fullName>
    </submittedName>
</protein>